<dbReference type="InterPro" id="IPR019787">
    <property type="entry name" value="Znf_PHD-finger"/>
</dbReference>
<feature type="region of interest" description="Disordered" evidence="4">
    <location>
        <begin position="232"/>
        <end position="257"/>
    </location>
</feature>
<evidence type="ECO:0000256" key="3">
    <source>
        <dbReference type="ARBA" id="ARBA00022833"/>
    </source>
</evidence>
<dbReference type="InterPro" id="IPR013083">
    <property type="entry name" value="Znf_RING/FYVE/PHD"/>
</dbReference>
<keyword evidence="7" id="KW-1185">Reference proteome</keyword>
<dbReference type="Gene3D" id="3.30.40.10">
    <property type="entry name" value="Zinc/RING finger domain, C3HC4 (zinc finger)"/>
    <property type="match status" value="1"/>
</dbReference>
<dbReference type="SMART" id="SM00249">
    <property type="entry name" value="PHD"/>
    <property type="match status" value="1"/>
</dbReference>
<dbReference type="STRING" id="2020962.A0A2N1J7G2"/>
<dbReference type="PROSITE" id="PS01359">
    <property type="entry name" value="ZF_PHD_1"/>
    <property type="match status" value="1"/>
</dbReference>
<keyword evidence="3" id="KW-0862">Zinc</keyword>
<feature type="compositionally biased region" description="Basic and acidic residues" evidence="4">
    <location>
        <begin position="1"/>
        <end position="14"/>
    </location>
</feature>
<evidence type="ECO:0000313" key="6">
    <source>
        <dbReference type="EMBL" id="PKI82486.1"/>
    </source>
</evidence>
<dbReference type="EMBL" id="KZ454995">
    <property type="protein sequence ID" value="PKI82486.1"/>
    <property type="molecule type" value="Genomic_DNA"/>
</dbReference>
<feature type="region of interest" description="Disordered" evidence="4">
    <location>
        <begin position="1"/>
        <end position="56"/>
    </location>
</feature>
<feature type="compositionally biased region" description="Pro residues" evidence="4">
    <location>
        <begin position="21"/>
        <end position="30"/>
    </location>
</feature>
<dbReference type="Pfam" id="PF00628">
    <property type="entry name" value="PHD"/>
    <property type="match status" value="1"/>
</dbReference>
<dbReference type="InterPro" id="IPR019786">
    <property type="entry name" value="Zinc_finger_PHD-type_CS"/>
</dbReference>
<sequence length="585" mass="63282">MRTPRRSDAHDARAPRRPRPRPPTPTPPCSILPQKRSRKAHRRHEPRGRSQYTLYSDDGHAYPAMKSAMVRMVPQTPIASTECAPQPRMDPLAKVGSTVPPHVPLRAVTIEGLGRVAMHSALLNGRDSLGIPGPCPGQARRAEHSAHVSHSSPALPTIAWPDAPGSPWCRDAHTAATHAFARRRTIAQWLASADDADDADETYCAPGAYAPRDAACRFYHPMVAKLLRDKASTRTTQAPDEDQWIGPDGRRAPKAATRRATVRPRRRVASTAASLAASEIAPVMGCRCGFTDKYMGMVQCDQCARWLHLACVGVMHVEQLGADDWYCDDCYEQHATVRTASPGRHALCVPDTMGPTLSLAPSPHRSTLDSISARRAWPSYSEPLTSPLASTASSERAMRTPSPPAYMDMLTTPSRHVHPDARMRSTAAPCAAGMPSVGAPWLPTPPRYLTFTPHVAMPTPLFGALPTPHAVPVPPETPHDVFTAWPSSASGSSAHKRDDPWSHPESPTPVARGKRAGKRDAMAFSTPAHMSPVSLDESVRGVSSSSPYPVTPRGLPTRAEAEHGSPKRRAPPPMSSGVFRAHPVL</sequence>
<name>A0A2N1J7G2_9BASI</name>
<feature type="compositionally biased region" description="Basic residues" evidence="4">
    <location>
        <begin position="35"/>
        <end position="46"/>
    </location>
</feature>
<dbReference type="InterPro" id="IPR001965">
    <property type="entry name" value="Znf_PHD"/>
</dbReference>
<feature type="region of interest" description="Disordered" evidence="4">
    <location>
        <begin position="485"/>
        <end position="585"/>
    </location>
</feature>
<evidence type="ECO:0000256" key="2">
    <source>
        <dbReference type="ARBA" id="ARBA00022771"/>
    </source>
</evidence>
<dbReference type="SUPFAM" id="SSF57903">
    <property type="entry name" value="FYVE/PHD zinc finger"/>
    <property type="match status" value="1"/>
</dbReference>
<evidence type="ECO:0000259" key="5">
    <source>
        <dbReference type="SMART" id="SM00249"/>
    </source>
</evidence>
<keyword evidence="2" id="KW-0863">Zinc-finger</keyword>
<proteinExistence type="predicted"/>
<evidence type="ECO:0000256" key="1">
    <source>
        <dbReference type="ARBA" id="ARBA00022723"/>
    </source>
</evidence>
<accession>A0A2N1J7G2</accession>
<dbReference type="InterPro" id="IPR011011">
    <property type="entry name" value="Znf_FYVE_PHD"/>
</dbReference>
<evidence type="ECO:0000256" key="4">
    <source>
        <dbReference type="SAM" id="MobiDB-lite"/>
    </source>
</evidence>
<dbReference type="Proteomes" id="UP000232875">
    <property type="component" value="Unassembled WGS sequence"/>
</dbReference>
<gene>
    <name evidence="6" type="ORF">MVES_003667</name>
</gene>
<organism evidence="6 7">
    <name type="scientific">Malassezia vespertilionis</name>
    <dbReference type="NCBI Taxonomy" id="2020962"/>
    <lineage>
        <taxon>Eukaryota</taxon>
        <taxon>Fungi</taxon>
        <taxon>Dikarya</taxon>
        <taxon>Basidiomycota</taxon>
        <taxon>Ustilaginomycotina</taxon>
        <taxon>Malasseziomycetes</taxon>
        <taxon>Malasseziales</taxon>
        <taxon>Malasseziaceae</taxon>
        <taxon>Malassezia</taxon>
    </lineage>
</organism>
<dbReference type="OrthoDB" id="436852at2759"/>
<dbReference type="AlphaFoldDB" id="A0A2N1J7G2"/>
<protein>
    <recommendedName>
        <fullName evidence="5">Zinc finger PHD-type domain-containing protein</fullName>
    </recommendedName>
</protein>
<evidence type="ECO:0000313" key="7">
    <source>
        <dbReference type="Proteomes" id="UP000232875"/>
    </source>
</evidence>
<reference evidence="6 7" key="1">
    <citation type="submission" date="2017-10" db="EMBL/GenBank/DDBJ databases">
        <title>A novel species of cold-tolerant Malassezia isolated from bats.</title>
        <authorList>
            <person name="Lorch J.M."/>
            <person name="Palmer J.M."/>
            <person name="Vanderwolf K.J."/>
            <person name="Schmidt K.Z."/>
            <person name="Verant M.L."/>
            <person name="Weller T.J."/>
            <person name="Blehert D.S."/>
        </authorList>
    </citation>
    <scope>NUCLEOTIDE SEQUENCE [LARGE SCALE GENOMIC DNA]</scope>
    <source>
        <strain evidence="6 7">NWHC:44797-103</strain>
    </source>
</reference>
<feature type="domain" description="Zinc finger PHD-type" evidence="5">
    <location>
        <begin position="287"/>
        <end position="331"/>
    </location>
</feature>
<keyword evidence="1" id="KW-0479">Metal-binding</keyword>
<dbReference type="GO" id="GO:0008270">
    <property type="term" value="F:zinc ion binding"/>
    <property type="evidence" value="ECO:0007669"/>
    <property type="project" value="UniProtKB-KW"/>
</dbReference>